<dbReference type="Proteomes" id="UP000289437">
    <property type="component" value="Unassembled WGS sequence"/>
</dbReference>
<dbReference type="Gene3D" id="3.60.21.10">
    <property type="match status" value="1"/>
</dbReference>
<evidence type="ECO:0000313" key="2">
    <source>
        <dbReference type="EMBL" id="RXH57880.1"/>
    </source>
</evidence>
<gene>
    <name evidence="2" type="ORF">GRAN_1190</name>
</gene>
<dbReference type="SUPFAM" id="SSF56300">
    <property type="entry name" value="Metallo-dependent phosphatases"/>
    <property type="match status" value="1"/>
</dbReference>
<reference evidence="3" key="2">
    <citation type="submission" date="2019-02" db="EMBL/GenBank/DDBJ databases">
        <title>Granulicella sibirica sp. nov., a psychrotolerant acidobacterium isolated from an organic soil layer in forested tundra, West Siberia.</title>
        <authorList>
            <person name="Oshkin I.Y."/>
            <person name="Kulichevskaya I.S."/>
            <person name="Rijpstra W.I.C."/>
            <person name="Sinninghe Damste J.S."/>
            <person name="Rakitin A.L."/>
            <person name="Ravin N.V."/>
            <person name="Dedysh S.N."/>
        </authorList>
    </citation>
    <scope>NUCLEOTIDE SEQUENCE [LARGE SCALE GENOMIC DNA]</scope>
    <source>
        <strain evidence="3">AF10</strain>
    </source>
</reference>
<dbReference type="InterPro" id="IPR029052">
    <property type="entry name" value="Metallo-depent_PP-like"/>
</dbReference>
<reference evidence="2 3" key="1">
    <citation type="submission" date="2018-11" db="EMBL/GenBank/DDBJ databases">
        <authorList>
            <person name="Mardanov A.V."/>
            <person name="Ravin N.V."/>
            <person name="Dedysh S.N."/>
        </authorList>
    </citation>
    <scope>NUCLEOTIDE SEQUENCE [LARGE SCALE GENOMIC DNA]</scope>
    <source>
        <strain evidence="2 3">AF10</strain>
    </source>
</reference>
<dbReference type="AlphaFoldDB" id="A0A4Q0T5I2"/>
<dbReference type="InterPro" id="IPR051918">
    <property type="entry name" value="STPP_CPPED1"/>
</dbReference>
<dbReference type="PANTHER" id="PTHR43143">
    <property type="entry name" value="METALLOPHOSPHOESTERASE, CALCINEURIN SUPERFAMILY"/>
    <property type="match status" value="1"/>
</dbReference>
<dbReference type="RefSeq" id="WP_241654349.1">
    <property type="nucleotide sequence ID" value="NZ_RDSM01000001.1"/>
</dbReference>
<sequence length="323" mass="37184">MKLTRRSLLNMGAATAVGSALNPSLRAFDLHPAAAPNTFRFAVIADTHIIDEFYVPGSENGFEDNDSILKTTDRLTAARDSINAAHPIDGKQVEQVFLVGDCFHNYPSADLDFYYKHRTRIDISRDLLDGFKMPVHIGFGNHDYDEHQKPGISREMSHQLFKDKLRTEPYYAVDYKGFRFLHLNNFLGKTWDADQPLKGRTIGSLGETQLQWAEAQLAQRKPTVVFIHYPLWFQQPTEFADFGLHPLLRKYQDNIRIVIAGHYHKWIDFSHTYGPQHTVMASTRYDKNAFMLFDADSKAGSIRWIDNDRPEWSTHYAKPYTRG</sequence>
<accession>A0A4Q0T5I2</accession>
<organism evidence="2 3">
    <name type="scientific">Granulicella sibirica</name>
    <dbReference type="NCBI Taxonomy" id="2479048"/>
    <lineage>
        <taxon>Bacteria</taxon>
        <taxon>Pseudomonadati</taxon>
        <taxon>Acidobacteriota</taxon>
        <taxon>Terriglobia</taxon>
        <taxon>Terriglobales</taxon>
        <taxon>Acidobacteriaceae</taxon>
        <taxon>Granulicella</taxon>
    </lineage>
</organism>
<protein>
    <recommendedName>
        <fullName evidence="1">Calcineurin-like phosphoesterase domain-containing protein</fullName>
    </recommendedName>
</protein>
<evidence type="ECO:0000313" key="3">
    <source>
        <dbReference type="Proteomes" id="UP000289437"/>
    </source>
</evidence>
<name>A0A4Q0T5I2_9BACT</name>
<feature type="domain" description="Calcineurin-like phosphoesterase" evidence="1">
    <location>
        <begin position="39"/>
        <end position="265"/>
    </location>
</feature>
<dbReference type="Pfam" id="PF00149">
    <property type="entry name" value="Metallophos"/>
    <property type="match status" value="1"/>
</dbReference>
<dbReference type="EMBL" id="RDSM01000001">
    <property type="protein sequence ID" value="RXH57880.1"/>
    <property type="molecule type" value="Genomic_DNA"/>
</dbReference>
<comment type="caution">
    <text evidence="2">The sequence shown here is derived from an EMBL/GenBank/DDBJ whole genome shotgun (WGS) entry which is preliminary data.</text>
</comment>
<evidence type="ECO:0000259" key="1">
    <source>
        <dbReference type="Pfam" id="PF00149"/>
    </source>
</evidence>
<proteinExistence type="predicted"/>
<dbReference type="InterPro" id="IPR004843">
    <property type="entry name" value="Calcineurin-like_PHP"/>
</dbReference>
<dbReference type="PANTHER" id="PTHR43143:SF1">
    <property type="entry name" value="SERINE_THREONINE-PROTEIN PHOSPHATASE CPPED1"/>
    <property type="match status" value="1"/>
</dbReference>
<keyword evidence="3" id="KW-1185">Reference proteome</keyword>
<dbReference type="InterPro" id="IPR006311">
    <property type="entry name" value="TAT_signal"/>
</dbReference>
<dbReference type="PROSITE" id="PS51318">
    <property type="entry name" value="TAT"/>
    <property type="match status" value="1"/>
</dbReference>
<dbReference type="GO" id="GO:0016787">
    <property type="term" value="F:hydrolase activity"/>
    <property type="evidence" value="ECO:0007669"/>
    <property type="project" value="InterPro"/>
</dbReference>